<dbReference type="InterPro" id="IPR036895">
    <property type="entry name" value="Uracil-DNA_glycosylase-like_sf"/>
</dbReference>
<reference evidence="13 14" key="2">
    <citation type="submission" date="2019-05" db="EMBL/GenBank/DDBJ databases">
        <title>Genome evolution of the obligate endosymbiont Buchnera aphidicola.</title>
        <authorList>
            <person name="Moran N.A."/>
        </authorList>
    </citation>
    <scope>NUCLEOTIDE SEQUENCE [LARGE SCALE GENOMIC DNA]</scope>
    <source>
        <strain evidence="13 14">Ahe</strain>
    </source>
</reference>
<dbReference type="GO" id="GO:0097510">
    <property type="term" value="P:base-excision repair, AP site formation via deaminated base removal"/>
    <property type="evidence" value="ECO:0007669"/>
    <property type="project" value="TreeGrafter"/>
</dbReference>
<dbReference type="SMART" id="SM00986">
    <property type="entry name" value="UDG"/>
    <property type="match status" value="1"/>
</dbReference>
<protein>
    <recommendedName>
        <fullName evidence="5 9">Uracil-DNA glycosylase</fullName>
        <shortName evidence="9">UDG</shortName>
        <ecNumber evidence="4 9">3.2.2.27</ecNumber>
    </recommendedName>
</protein>
<dbReference type="OrthoDB" id="9804372at2"/>
<evidence type="ECO:0000256" key="6">
    <source>
        <dbReference type="ARBA" id="ARBA00022763"/>
    </source>
</evidence>
<dbReference type="RefSeq" id="WP_158339948.1">
    <property type="nucleotide sequence ID" value="NZ_CP034894.1"/>
</dbReference>
<evidence type="ECO:0000256" key="3">
    <source>
        <dbReference type="ARBA" id="ARBA00008184"/>
    </source>
</evidence>
<keyword evidence="7 9" id="KW-0378">Hydrolase</keyword>
<dbReference type="Pfam" id="PF03167">
    <property type="entry name" value="UDG"/>
    <property type="match status" value="1"/>
</dbReference>
<keyword evidence="9" id="KW-0963">Cytoplasm</keyword>
<dbReference type="SMART" id="SM00987">
    <property type="entry name" value="UreE_C"/>
    <property type="match status" value="1"/>
</dbReference>
<dbReference type="EC" id="3.2.2.27" evidence="4 9"/>
<evidence type="ECO:0000256" key="11">
    <source>
        <dbReference type="RuleBase" id="RU003780"/>
    </source>
</evidence>
<evidence type="ECO:0000256" key="2">
    <source>
        <dbReference type="ARBA" id="ARBA00002631"/>
    </source>
</evidence>
<comment type="function">
    <text evidence="2 9 11">Excises uracil residues from the DNA which can arise as a result of misincorporation of dUMP residues by DNA polymerase or due to deamination of cytosine.</text>
</comment>
<dbReference type="EMBL" id="CP034894">
    <property type="protein sequence ID" value="QCI17015.1"/>
    <property type="molecule type" value="Genomic_DNA"/>
</dbReference>
<accession>A0A4D6XWA1</accession>
<dbReference type="GO" id="GO:0005737">
    <property type="term" value="C:cytoplasm"/>
    <property type="evidence" value="ECO:0007669"/>
    <property type="project" value="UniProtKB-SubCell"/>
</dbReference>
<evidence type="ECO:0000256" key="5">
    <source>
        <dbReference type="ARBA" id="ARBA00018429"/>
    </source>
</evidence>
<dbReference type="PROSITE" id="PS00130">
    <property type="entry name" value="U_DNA_GLYCOSYLASE"/>
    <property type="match status" value="1"/>
</dbReference>
<evidence type="ECO:0000256" key="10">
    <source>
        <dbReference type="PROSITE-ProRule" id="PRU10072"/>
    </source>
</evidence>
<dbReference type="InterPro" id="IPR002043">
    <property type="entry name" value="UDG_fam1"/>
</dbReference>
<feature type="active site" description="Proton acceptor" evidence="9 10">
    <location>
        <position position="62"/>
    </location>
</feature>
<dbReference type="Proteomes" id="UP000298759">
    <property type="component" value="Chromosome"/>
</dbReference>
<keyword evidence="8 9" id="KW-0234">DNA repair</keyword>
<dbReference type="NCBIfam" id="NF003591">
    <property type="entry name" value="PRK05254.1-4"/>
    <property type="match status" value="1"/>
</dbReference>
<evidence type="ECO:0000256" key="7">
    <source>
        <dbReference type="ARBA" id="ARBA00022801"/>
    </source>
</evidence>
<sequence>MSNSLTWKDILSQEKKKYFFNIINYIKKERLKKIIYPSSKDVFNAFLLTSFDKIKVVIIGQDPYFSNNQAHGLAFSVPKNENIPPSLKNIYKELNSDFKKNYIFNHGCLENWAKQGVFLLNTILTVELGKPKSHNHIGWEIFTNKVIFCISKYKKSIIFLLWGNNAHKKYNLIDISKHYVLKASHPSPLSAYRGFFGCRHFSKTNKILIKCKKKEINWFDI</sequence>
<evidence type="ECO:0000313" key="14">
    <source>
        <dbReference type="Proteomes" id="UP000298759"/>
    </source>
</evidence>
<keyword evidence="13" id="KW-0326">Glycosidase</keyword>
<dbReference type="GO" id="GO:0004844">
    <property type="term" value="F:uracil DNA N-glycosylase activity"/>
    <property type="evidence" value="ECO:0007669"/>
    <property type="project" value="UniProtKB-UniRule"/>
</dbReference>
<comment type="similarity">
    <text evidence="3 9 11">Belongs to the uracil-DNA glycosylase (UDG) superfamily. UNG family.</text>
</comment>
<dbReference type="NCBIfam" id="NF003592">
    <property type="entry name" value="PRK05254.1-5"/>
    <property type="match status" value="1"/>
</dbReference>
<gene>
    <name evidence="9" type="primary">ung</name>
    <name evidence="13" type="ORF">D9V62_00935</name>
</gene>
<dbReference type="CDD" id="cd10027">
    <property type="entry name" value="UDG-F1-like"/>
    <property type="match status" value="1"/>
</dbReference>
<evidence type="ECO:0000256" key="8">
    <source>
        <dbReference type="ARBA" id="ARBA00023204"/>
    </source>
</evidence>
<organism evidence="13 14">
    <name type="scientific">Buchnera aphidicola</name>
    <name type="common">Aphis helianthi</name>
    <dbReference type="NCBI Taxonomy" id="2315802"/>
    <lineage>
        <taxon>Bacteria</taxon>
        <taxon>Pseudomonadati</taxon>
        <taxon>Pseudomonadota</taxon>
        <taxon>Gammaproteobacteria</taxon>
        <taxon>Enterobacterales</taxon>
        <taxon>Erwiniaceae</taxon>
        <taxon>Buchnera</taxon>
    </lineage>
</organism>
<dbReference type="InterPro" id="IPR018085">
    <property type="entry name" value="Ura-DNA_Glyclase_AS"/>
</dbReference>
<dbReference type="NCBIfam" id="NF003589">
    <property type="entry name" value="PRK05254.1-2"/>
    <property type="match status" value="1"/>
</dbReference>
<keyword evidence="6 9" id="KW-0227">DNA damage</keyword>
<dbReference type="PANTHER" id="PTHR11264:SF0">
    <property type="entry name" value="URACIL-DNA GLYCOSYLASE"/>
    <property type="match status" value="1"/>
</dbReference>
<comment type="subcellular location">
    <subcellularLocation>
        <location evidence="9">Cytoplasm</location>
    </subcellularLocation>
</comment>
<dbReference type="AlphaFoldDB" id="A0A4D6XWA1"/>
<reference evidence="13 14" key="1">
    <citation type="submission" date="2018-12" db="EMBL/GenBank/DDBJ databases">
        <authorList>
            <person name="Chong R.A."/>
        </authorList>
    </citation>
    <scope>NUCLEOTIDE SEQUENCE [LARGE SCALE GENOMIC DNA]</scope>
    <source>
        <strain evidence="13 14">Ahe</strain>
    </source>
</reference>
<evidence type="ECO:0000313" key="13">
    <source>
        <dbReference type="EMBL" id="QCI17015.1"/>
    </source>
</evidence>
<dbReference type="SUPFAM" id="SSF52141">
    <property type="entry name" value="Uracil-DNA glycosylase-like"/>
    <property type="match status" value="1"/>
</dbReference>
<proteinExistence type="inferred from homology"/>
<name>A0A4D6XWA1_9GAMM</name>
<evidence type="ECO:0000256" key="9">
    <source>
        <dbReference type="HAMAP-Rule" id="MF_00148"/>
    </source>
</evidence>
<dbReference type="Gene3D" id="3.40.470.10">
    <property type="entry name" value="Uracil-DNA glycosylase-like domain"/>
    <property type="match status" value="1"/>
</dbReference>
<dbReference type="FunFam" id="3.40.470.10:FF:000001">
    <property type="entry name" value="Uracil-DNA glycosylase"/>
    <property type="match status" value="1"/>
</dbReference>
<evidence type="ECO:0000256" key="1">
    <source>
        <dbReference type="ARBA" id="ARBA00001400"/>
    </source>
</evidence>
<evidence type="ECO:0000259" key="12">
    <source>
        <dbReference type="SMART" id="SM00986"/>
    </source>
</evidence>
<evidence type="ECO:0000256" key="4">
    <source>
        <dbReference type="ARBA" id="ARBA00012030"/>
    </source>
</evidence>
<dbReference type="HAMAP" id="MF_00148">
    <property type="entry name" value="UDG"/>
    <property type="match status" value="1"/>
</dbReference>
<dbReference type="InterPro" id="IPR005122">
    <property type="entry name" value="Uracil-DNA_glycosylase-like"/>
</dbReference>
<feature type="domain" description="Uracil-DNA glycosylase-like" evidence="12">
    <location>
        <begin position="47"/>
        <end position="208"/>
    </location>
</feature>
<dbReference type="NCBIfam" id="TIGR00628">
    <property type="entry name" value="ung"/>
    <property type="match status" value="1"/>
</dbReference>
<dbReference type="NCBIfam" id="NF003588">
    <property type="entry name" value="PRK05254.1-1"/>
    <property type="match status" value="1"/>
</dbReference>
<dbReference type="PANTHER" id="PTHR11264">
    <property type="entry name" value="URACIL-DNA GLYCOSYLASE"/>
    <property type="match status" value="1"/>
</dbReference>
<comment type="catalytic activity">
    <reaction evidence="1 9 11">
        <text>Hydrolyzes single-stranded DNA or mismatched double-stranded DNA and polynucleotides, releasing free uracil.</text>
        <dbReference type="EC" id="3.2.2.27"/>
    </reaction>
</comment>